<sequence length="50" mass="5951">MTKSKKDMDCKLIWTEEAISNLENILDYLTKEWSQREVNNFKKKLEGSLT</sequence>
<evidence type="ECO:0008006" key="2">
    <source>
        <dbReference type="Google" id="ProtNLM"/>
    </source>
</evidence>
<protein>
    <recommendedName>
        <fullName evidence="2">Plasmid stabilization system protein</fullName>
    </recommendedName>
</protein>
<comment type="caution">
    <text evidence="1">The sequence shown here is derived from an EMBL/GenBank/DDBJ whole genome shotgun (WGS) entry which is preliminary data.</text>
</comment>
<organism evidence="1">
    <name type="scientific">marine sediment metagenome</name>
    <dbReference type="NCBI Taxonomy" id="412755"/>
    <lineage>
        <taxon>unclassified sequences</taxon>
        <taxon>metagenomes</taxon>
        <taxon>ecological metagenomes</taxon>
    </lineage>
</organism>
<dbReference type="EMBL" id="BARU01031208">
    <property type="protein sequence ID" value="GAH72068.1"/>
    <property type="molecule type" value="Genomic_DNA"/>
</dbReference>
<dbReference type="AlphaFoldDB" id="X1JQJ6"/>
<name>X1JQJ6_9ZZZZ</name>
<evidence type="ECO:0000313" key="1">
    <source>
        <dbReference type="EMBL" id="GAH72068.1"/>
    </source>
</evidence>
<accession>X1JQJ6</accession>
<dbReference type="Gene3D" id="3.30.2310.20">
    <property type="entry name" value="RelE-like"/>
    <property type="match status" value="1"/>
</dbReference>
<dbReference type="InterPro" id="IPR035093">
    <property type="entry name" value="RelE/ParE_toxin_dom_sf"/>
</dbReference>
<proteinExistence type="predicted"/>
<reference evidence="1" key="1">
    <citation type="journal article" date="2014" name="Front. Microbiol.">
        <title>High frequency of phylogenetically diverse reductive dehalogenase-homologous genes in deep subseafloor sedimentary metagenomes.</title>
        <authorList>
            <person name="Kawai M."/>
            <person name="Futagami T."/>
            <person name="Toyoda A."/>
            <person name="Takaki Y."/>
            <person name="Nishi S."/>
            <person name="Hori S."/>
            <person name="Arai W."/>
            <person name="Tsubouchi T."/>
            <person name="Morono Y."/>
            <person name="Uchiyama I."/>
            <person name="Ito T."/>
            <person name="Fujiyama A."/>
            <person name="Inagaki F."/>
            <person name="Takami H."/>
        </authorList>
    </citation>
    <scope>NUCLEOTIDE SEQUENCE</scope>
    <source>
        <strain evidence="1">Expedition CK06-06</strain>
    </source>
</reference>
<gene>
    <name evidence="1" type="ORF">S03H2_49393</name>
</gene>